<name>F8EZY4_GRAC1</name>
<organism evidence="2 3">
    <name type="scientific">Gracilinema caldarium (strain ATCC 51460 / DSM 7334 / H1)</name>
    <name type="common">Treponema caldarium</name>
    <dbReference type="NCBI Taxonomy" id="744872"/>
    <lineage>
        <taxon>Bacteria</taxon>
        <taxon>Pseudomonadati</taxon>
        <taxon>Spirochaetota</taxon>
        <taxon>Spirochaetia</taxon>
        <taxon>Spirochaetales</taxon>
        <taxon>Breznakiellaceae</taxon>
        <taxon>Gracilinema</taxon>
    </lineage>
</organism>
<dbReference type="HOGENOM" id="CLU_1748850_0_0_12"/>
<evidence type="ECO:0000256" key="1">
    <source>
        <dbReference type="SAM" id="Phobius"/>
    </source>
</evidence>
<dbReference type="STRING" id="744872.Spica_0332"/>
<feature type="transmembrane region" description="Helical" evidence="1">
    <location>
        <begin position="91"/>
        <end position="110"/>
    </location>
</feature>
<dbReference type="RefSeq" id="WP_013967809.1">
    <property type="nucleotide sequence ID" value="NC_015732.1"/>
</dbReference>
<dbReference type="EMBL" id="CP002868">
    <property type="protein sequence ID" value="AEJ18497.1"/>
    <property type="molecule type" value="Genomic_DNA"/>
</dbReference>
<dbReference type="eggNOG" id="ENOG5031D1R">
    <property type="taxonomic scope" value="Bacteria"/>
</dbReference>
<sequence>MNCSDAQNKLTECIDLREGLFLRSPRLAAHLILCKSCRKEAQWLKQGLSLLETTVRHRNITVPANIKENIMEQIAHEAPLQNPGAQNPISFRDWIVVGIILFIALCTLPFSSESPFMLIITVSIFLTLYGSLLIGTHLEELAHHFGLRQ</sequence>
<dbReference type="AlphaFoldDB" id="F8EZY4"/>
<dbReference type="Proteomes" id="UP000000503">
    <property type="component" value="Chromosome"/>
</dbReference>
<keyword evidence="1" id="KW-0472">Membrane</keyword>
<protein>
    <submittedName>
        <fullName evidence="2">Uncharacterized protein</fullName>
    </submittedName>
</protein>
<reference evidence="3" key="1">
    <citation type="journal article" date="2013" name="Stand. Genomic Sci.">
        <title>Genome sequence of the thermophilic fresh-water bacterium Spirochaeta caldaria type strain (H1(T)), reclassification of Spirochaeta caldaria, Spirochaeta stenostrepta, and Spirochaeta zuelzerae in the genus Treponema as Treponema caldaria comb. nov., Treponema stenostrepta comb. nov., and Treponema zuelzerae comb. nov., and emendation of the genus Treponema.</title>
        <authorList>
            <person name="Abt B."/>
            <person name="Goker M."/>
            <person name="Scheuner C."/>
            <person name="Han C."/>
            <person name="Lu M."/>
            <person name="Misra M."/>
            <person name="Lapidus A."/>
            <person name="Nolan M."/>
            <person name="Lucas S."/>
            <person name="Hammon N."/>
            <person name="Deshpande S."/>
            <person name="Cheng J.F."/>
            <person name="Tapia R."/>
            <person name="Goodwin L.A."/>
            <person name="Pitluck S."/>
            <person name="Liolios K."/>
            <person name="Pagani I."/>
            <person name="Ivanova N."/>
            <person name="Mavromatis K."/>
            <person name="Mikhailova N."/>
            <person name="Huntemann M."/>
            <person name="Pati A."/>
            <person name="Chen A."/>
            <person name="Palaniappan K."/>
            <person name="Land M."/>
            <person name="Hauser L."/>
            <person name="Jeffries C.D."/>
            <person name="Rohde M."/>
            <person name="Spring S."/>
            <person name="Gronow S."/>
            <person name="Detter J.C."/>
            <person name="Bristow J."/>
            <person name="Eisen J.A."/>
            <person name="Markowitz V."/>
            <person name="Hugenholtz P."/>
            <person name="Kyrpides N.C."/>
            <person name="Woyke T."/>
            <person name="Klenk H.P."/>
        </authorList>
    </citation>
    <scope>NUCLEOTIDE SEQUENCE</scope>
    <source>
        <strain evidence="3">ATCC 51460 / DSM 7334 / H1</strain>
    </source>
</reference>
<evidence type="ECO:0000313" key="3">
    <source>
        <dbReference type="Proteomes" id="UP000000503"/>
    </source>
</evidence>
<proteinExistence type="predicted"/>
<gene>
    <name evidence="2" type="ordered locus">Spica_0332</name>
</gene>
<dbReference type="OrthoDB" id="361321at2"/>
<accession>F8EZY4</accession>
<keyword evidence="1" id="KW-0812">Transmembrane</keyword>
<feature type="transmembrane region" description="Helical" evidence="1">
    <location>
        <begin position="116"/>
        <end position="138"/>
    </location>
</feature>
<dbReference type="KEGG" id="scd:Spica_0332"/>
<keyword evidence="1" id="KW-1133">Transmembrane helix</keyword>
<evidence type="ECO:0000313" key="2">
    <source>
        <dbReference type="EMBL" id="AEJ18497.1"/>
    </source>
</evidence>
<keyword evidence="3" id="KW-1185">Reference proteome</keyword>